<feature type="transmembrane region" description="Helical" evidence="7">
    <location>
        <begin position="327"/>
        <end position="348"/>
    </location>
</feature>
<feature type="transmembrane region" description="Helical" evidence="7">
    <location>
        <begin position="355"/>
        <end position="379"/>
    </location>
</feature>
<reference evidence="9" key="2">
    <citation type="submission" date="2017-05" db="UniProtKB">
        <authorList>
            <consortium name="EnsemblMetazoa"/>
        </authorList>
    </citation>
    <scope>IDENTIFICATION</scope>
</reference>
<gene>
    <name evidence="9" type="primary">105316444</name>
</gene>
<name>A0A1X7VMR1_AMPQE</name>
<feature type="compositionally biased region" description="Basic and acidic residues" evidence="8">
    <location>
        <begin position="665"/>
        <end position="684"/>
    </location>
</feature>
<evidence type="ECO:0000256" key="7">
    <source>
        <dbReference type="RuleBase" id="RU910716"/>
    </source>
</evidence>
<feature type="transmembrane region" description="Helical" evidence="7">
    <location>
        <begin position="59"/>
        <end position="85"/>
    </location>
</feature>
<evidence type="ECO:0000256" key="6">
    <source>
        <dbReference type="ARBA" id="ARBA00023136"/>
    </source>
</evidence>
<evidence type="ECO:0000256" key="5">
    <source>
        <dbReference type="ARBA" id="ARBA00022989"/>
    </source>
</evidence>
<dbReference type="InterPro" id="IPR018629">
    <property type="entry name" value="XK-rel"/>
</dbReference>
<dbReference type="AlphaFoldDB" id="A0A1X7VMR1"/>
<feature type="region of interest" description="Disordered" evidence="8">
    <location>
        <begin position="576"/>
        <end position="605"/>
    </location>
</feature>
<dbReference type="OrthoDB" id="6356248at2759"/>
<feature type="transmembrane region" description="Helical" evidence="7">
    <location>
        <begin position="254"/>
        <end position="275"/>
    </location>
</feature>
<organism evidence="9">
    <name type="scientific">Amphimedon queenslandica</name>
    <name type="common">Sponge</name>
    <dbReference type="NCBI Taxonomy" id="400682"/>
    <lineage>
        <taxon>Eukaryota</taxon>
        <taxon>Metazoa</taxon>
        <taxon>Porifera</taxon>
        <taxon>Demospongiae</taxon>
        <taxon>Heteroscleromorpha</taxon>
        <taxon>Haplosclerida</taxon>
        <taxon>Niphatidae</taxon>
        <taxon>Amphimedon</taxon>
    </lineage>
</organism>
<feature type="region of interest" description="Disordered" evidence="8">
    <location>
        <begin position="414"/>
        <end position="483"/>
    </location>
</feature>
<feature type="compositionally biased region" description="Polar residues" evidence="8">
    <location>
        <begin position="465"/>
        <end position="479"/>
    </location>
</feature>
<dbReference type="PANTHER" id="PTHR16024">
    <property type="entry name" value="XK-RELATED PROTEIN"/>
    <property type="match status" value="1"/>
</dbReference>
<feature type="compositionally biased region" description="Basic and acidic residues" evidence="8">
    <location>
        <begin position="419"/>
        <end position="434"/>
    </location>
</feature>
<comment type="subcellular location">
    <subcellularLocation>
        <location evidence="1">Cell membrane</location>
        <topology evidence="1">Multi-pass membrane protein</topology>
    </subcellularLocation>
    <subcellularLocation>
        <location evidence="7">Membrane</location>
        <topology evidence="7">Multi-pass membrane protein</topology>
    </subcellularLocation>
</comment>
<comment type="similarity">
    <text evidence="2 7">Belongs to the XK family.</text>
</comment>
<evidence type="ECO:0000256" key="2">
    <source>
        <dbReference type="ARBA" id="ARBA00008789"/>
    </source>
</evidence>
<keyword evidence="5 7" id="KW-1133">Transmembrane helix</keyword>
<dbReference type="PANTHER" id="PTHR16024:SF6">
    <property type="entry name" value="XK-RELATED PROTEIN"/>
    <property type="match status" value="1"/>
</dbReference>
<proteinExistence type="inferred from homology"/>
<feature type="transmembrane region" description="Helical" evidence="7">
    <location>
        <begin position="20"/>
        <end position="39"/>
    </location>
</feature>
<evidence type="ECO:0000256" key="8">
    <source>
        <dbReference type="SAM" id="MobiDB-lite"/>
    </source>
</evidence>
<feature type="transmembrane region" description="Helical" evidence="7">
    <location>
        <begin position="296"/>
        <end position="315"/>
    </location>
</feature>
<protein>
    <recommendedName>
        <fullName evidence="7">XK-related protein</fullName>
    </recommendedName>
</protein>
<reference evidence="10" key="1">
    <citation type="journal article" date="2010" name="Nature">
        <title>The Amphimedon queenslandica genome and the evolution of animal complexity.</title>
        <authorList>
            <person name="Srivastava M."/>
            <person name="Simakov O."/>
            <person name="Chapman J."/>
            <person name="Fahey B."/>
            <person name="Gauthier M.E."/>
            <person name="Mitros T."/>
            <person name="Richards G.S."/>
            <person name="Conaco C."/>
            <person name="Dacre M."/>
            <person name="Hellsten U."/>
            <person name="Larroux C."/>
            <person name="Putnam N.H."/>
            <person name="Stanke M."/>
            <person name="Adamska M."/>
            <person name="Darling A."/>
            <person name="Degnan S.M."/>
            <person name="Oakley T.H."/>
            <person name="Plachetzki D.C."/>
            <person name="Zhai Y."/>
            <person name="Adamski M."/>
            <person name="Calcino A."/>
            <person name="Cummins S.F."/>
            <person name="Goodstein D.M."/>
            <person name="Harris C."/>
            <person name="Jackson D.J."/>
            <person name="Leys S.P."/>
            <person name="Shu S."/>
            <person name="Woodcroft B.J."/>
            <person name="Vervoort M."/>
            <person name="Kosik K.S."/>
            <person name="Manning G."/>
            <person name="Degnan B.M."/>
            <person name="Rokhsar D.S."/>
        </authorList>
    </citation>
    <scope>NUCLEOTIDE SEQUENCE [LARGE SCALE GENOMIC DNA]</scope>
</reference>
<feature type="compositionally biased region" description="Low complexity" evidence="8">
    <location>
        <begin position="779"/>
        <end position="788"/>
    </location>
</feature>
<evidence type="ECO:0000256" key="3">
    <source>
        <dbReference type="ARBA" id="ARBA00022475"/>
    </source>
</evidence>
<dbReference type="EnsemblMetazoa" id="Aqu2.1.41357_001">
    <property type="protein sequence ID" value="Aqu2.1.41357_001"/>
    <property type="gene ID" value="Aqu2.1.41357"/>
</dbReference>
<dbReference type="eggNOG" id="KOG4790">
    <property type="taxonomic scope" value="Eukaryota"/>
</dbReference>
<keyword evidence="10" id="KW-1185">Reference proteome</keyword>
<feature type="transmembrane region" description="Helical" evidence="7">
    <location>
        <begin position="227"/>
        <end position="248"/>
    </location>
</feature>
<feature type="transmembrane region" description="Helical" evidence="7">
    <location>
        <begin position="192"/>
        <end position="215"/>
    </location>
</feature>
<evidence type="ECO:0000256" key="4">
    <source>
        <dbReference type="ARBA" id="ARBA00022692"/>
    </source>
</evidence>
<dbReference type="STRING" id="400682.A0A1X7VMR1"/>
<feature type="transmembrane region" description="Helical" evidence="7">
    <location>
        <begin position="157"/>
        <end position="180"/>
    </location>
</feature>
<feature type="compositionally biased region" description="Polar residues" evidence="8">
    <location>
        <begin position="855"/>
        <end position="864"/>
    </location>
</feature>
<dbReference type="InterPro" id="IPR050895">
    <property type="entry name" value="XK-related_scramblase"/>
</dbReference>
<accession>A0A1X7VMR1</accession>
<keyword evidence="6 7" id="KW-0472">Membrane</keyword>
<dbReference type="EnsemblMetazoa" id="XM_011411333.2">
    <property type="protein sequence ID" value="XP_011409635.2"/>
    <property type="gene ID" value="LOC105316444"/>
</dbReference>
<dbReference type="InParanoid" id="A0A1X7VMR1"/>
<dbReference type="Proteomes" id="UP000007879">
    <property type="component" value="Unassembled WGS sequence"/>
</dbReference>
<keyword evidence="4 7" id="KW-0812">Transmembrane</keyword>
<sequence length="925" mass="101651">MEDGDASVASTPSSSCQKCLLFSTTCLSVLYWILSLIFYSLELLFGSWSAALYYQDGQYAQFGVVAAAILIPTFVLALVSLIWYYDQDRLYRLLREAHPDDQELKMYKRLIGTSSIFSHLICMGQLYRYGQLIYLHITRSKVYDVITLQRDSSLLRFLHGFLVSAPLLSVQLYTILMAIIDSNFTLQLVLSPLLIVFASVVSSAVSLLLTLLVYILSDRLHAERRRVVIPAYIVTFLWHLFVIPSRIFAMVLFAVAYGPYVAVVVGVHWGAAIIWTLAERTNFCGDLSTTPPKKRYLLELPFVGVVSFIFLFIYFNVRDGSTMVRIIVYHLLTAVETLLLSALFYVAYPNLSLSPWVFALSVSSYGLGVAFMFLYYAAWHPSRTEDCFLCIGCPKSCECCPCFSDKGELHLGNVDLPLDGERRRDNPRDEERSSGGDIEGEERPVTGRRTPNQNGFYPSTPHRAGSSSMNNINRSTGGTPTHVRPSLQLNNHFSSAVEIPRNTSLYGGSGGGEENPYSLPFHHVGVPHTGALSLENIKRVSPYRAPSRGSLREGEEKRWPVKTKTENLPRRMLPLVTNASDPRSTPLPRRGSDSQLLPGASLNKSKYSNFNGKQRHSMIVHPDLQLSSNINLPSPIGEEPGALDGGRKWSSPLPILHVSSADSPGRGRGERGRGRGRIAKERRGSGSLLPSPYSSFMYVTPPTPTVNTSMAASSSSLNPSYPVRSSSQLETRFYLEPGAGIGVKRYRHRSLSPDVHSSEGSGCGYPAYSRSANATPKQSPYSSCRSSSGCAPRKRRSGSSNPLHSGDPMVEFTQLYTSGASPTHMRRPSSRSSARVSTTCDESSDCGAGRRGRTSACSSGVFSSDKSDTGFSVPPTGSEVNEPRPVLGVESNDGCGRGEERGRKDKRWQPSVNSDVGVMGGDTLV</sequence>
<evidence type="ECO:0000313" key="9">
    <source>
        <dbReference type="EnsemblMetazoa" id="Aqu2.1.41357_001"/>
    </source>
</evidence>
<dbReference type="GO" id="GO:0005886">
    <property type="term" value="C:plasma membrane"/>
    <property type="evidence" value="ECO:0007669"/>
    <property type="project" value="UniProtKB-SubCell"/>
</dbReference>
<dbReference type="KEGG" id="aqu:105316444"/>
<feature type="region of interest" description="Disordered" evidence="8">
    <location>
        <begin position="657"/>
        <end position="686"/>
    </location>
</feature>
<feature type="region of interest" description="Disordered" evidence="8">
    <location>
        <begin position="769"/>
        <end position="925"/>
    </location>
</feature>
<dbReference type="Pfam" id="PF09815">
    <property type="entry name" value="XK-related"/>
    <property type="match status" value="1"/>
</dbReference>
<evidence type="ECO:0000313" key="10">
    <source>
        <dbReference type="Proteomes" id="UP000007879"/>
    </source>
</evidence>
<evidence type="ECO:0000256" key="1">
    <source>
        <dbReference type="ARBA" id="ARBA00004651"/>
    </source>
</evidence>
<keyword evidence="3" id="KW-1003">Cell membrane</keyword>